<dbReference type="EMBL" id="CAAALY010250023">
    <property type="protein sequence ID" value="VEL35514.1"/>
    <property type="molecule type" value="Genomic_DNA"/>
</dbReference>
<dbReference type="SUPFAM" id="SSF82895">
    <property type="entry name" value="TSP-1 type 1 repeat"/>
    <property type="match status" value="2"/>
</dbReference>
<accession>A0A448XFV6</accession>
<dbReference type="PROSITE" id="PS50092">
    <property type="entry name" value="TSP1"/>
    <property type="match status" value="1"/>
</dbReference>
<dbReference type="InterPro" id="IPR000884">
    <property type="entry name" value="TSP1_rpt"/>
</dbReference>
<evidence type="ECO:0008006" key="3">
    <source>
        <dbReference type="Google" id="ProtNLM"/>
    </source>
</evidence>
<organism evidence="1 2">
    <name type="scientific">Protopolystoma xenopodis</name>
    <dbReference type="NCBI Taxonomy" id="117903"/>
    <lineage>
        <taxon>Eukaryota</taxon>
        <taxon>Metazoa</taxon>
        <taxon>Spiralia</taxon>
        <taxon>Lophotrochozoa</taxon>
        <taxon>Platyhelminthes</taxon>
        <taxon>Monogenea</taxon>
        <taxon>Polyopisthocotylea</taxon>
        <taxon>Polystomatidea</taxon>
        <taxon>Polystomatidae</taxon>
        <taxon>Protopolystoma</taxon>
    </lineage>
</organism>
<evidence type="ECO:0000313" key="2">
    <source>
        <dbReference type="Proteomes" id="UP000784294"/>
    </source>
</evidence>
<dbReference type="InterPro" id="IPR036383">
    <property type="entry name" value="TSP1_rpt_sf"/>
</dbReference>
<evidence type="ECO:0000313" key="1">
    <source>
        <dbReference type="EMBL" id="VEL35514.1"/>
    </source>
</evidence>
<dbReference type="PRINTS" id="PR01705">
    <property type="entry name" value="TSP1REPEAT"/>
</dbReference>
<protein>
    <recommendedName>
        <fullName evidence="3">SRCR domain-containing protein</fullName>
    </recommendedName>
</protein>
<sequence length="180" mass="20089">MRHRSRWSSWSEWSACSSGWQLRTRYCNEVYLSSSNAPSDERGTEEVGGDEKEVRTWQEAVLGRSSEVKQQNEEAVLGCPGAAEEHRTCQVQFPDSPLSLQKSPIPPFSSLWPNQRLKVAPNLQSSAGRTIWTGWSDWSTCMSSGCGRSGIRMRRRRCTGPSVVECHGLGFEVAQYGAMG</sequence>
<proteinExistence type="predicted"/>
<dbReference type="Pfam" id="PF00090">
    <property type="entry name" value="TSP_1"/>
    <property type="match status" value="2"/>
</dbReference>
<comment type="caution">
    <text evidence="1">The sequence shown here is derived from an EMBL/GenBank/DDBJ whole genome shotgun (WGS) entry which is preliminary data.</text>
</comment>
<name>A0A448XFV6_9PLAT</name>
<dbReference type="Gene3D" id="2.20.100.10">
    <property type="entry name" value="Thrombospondin type-1 (TSP1) repeat"/>
    <property type="match status" value="1"/>
</dbReference>
<keyword evidence="2" id="KW-1185">Reference proteome</keyword>
<dbReference type="Proteomes" id="UP000784294">
    <property type="component" value="Unassembled WGS sequence"/>
</dbReference>
<gene>
    <name evidence="1" type="ORF">PXEA_LOCUS28954</name>
</gene>
<reference evidence="1" key="1">
    <citation type="submission" date="2018-11" db="EMBL/GenBank/DDBJ databases">
        <authorList>
            <consortium name="Pathogen Informatics"/>
        </authorList>
    </citation>
    <scope>NUCLEOTIDE SEQUENCE</scope>
</reference>
<dbReference type="AlphaFoldDB" id="A0A448XFV6"/>